<dbReference type="InterPro" id="IPR038277">
    <property type="entry name" value="UreF_sf"/>
</dbReference>
<dbReference type="GO" id="GO:0016151">
    <property type="term" value="F:nickel cation binding"/>
    <property type="evidence" value="ECO:0007669"/>
    <property type="project" value="InterPro"/>
</dbReference>
<dbReference type="Proteomes" id="UP000182152">
    <property type="component" value="Unassembled WGS sequence"/>
</dbReference>
<evidence type="ECO:0000256" key="1">
    <source>
        <dbReference type="ARBA" id="ARBA00022988"/>
    </source>
</evidence>
<evidence type="ECO:0000313" key="4">
    <source>
        <dbReference type="Proteomes" id="UP000182152"/>
    </source>
</evidence>
<keyword evidence="2" id="KW-0143">Chaperone</keyword>
<keyword evidence="4" id="KW-1185">Reference proteome</keyword>
<dbReference type="STRING" id="150033.RV14_GL002281"/>
<reference evidence="3 4" key="1">
    <citation type="submission" date="2014-12" db="EMBL/GenBank/DDBJ databases">
        <title>Draft genome sequences of 29 type strains of Enterococci.</title>
        <authorList>
            <person name="Zhong Z."/>
            <person name="Sun Z."/>
            <person name="Liu W."/>
            <person name="Zhang W."/>
            <person name="Zhang H."/>
        </authorList>
    </citation>
    <scope>NUCLEOTIDE SEQUENCE [LARGE SCALE GENOMIC DNA]</scope>
    <source>
        <strain evidence="3 4">DSM 15687</strain>
    </source>
</reference>
<proteinExistence type="predicted"/>
<dbReference type="Pfam" id="PF01730">
    <property type="entry name" value="UreF"/>
    <property type="match status" value="1"/>
</dbReference>
<gene>
    <name evidence="3" type="ORF">RV14_GL002281</name>
</gene>
<dbReference type="PANTHER" id="PTHR33620">
    <property type="entry name" value="UREASE ACCESSORY PROTEIN F"/>
    <property type="match status" value="1"/>
</dbReference>
<dbReference type="Gene3D" id="1.10.4190.10">
    <property type="entry name" value="Urease accessory protein UreF"/>
    <property type="match status" value="1"/>
</dbReference>
<evidence type="ECO:0000313" key="3">
    <source>
        <dbReference type="EMBL" id="OJG82706.1"/>
    </source>
</evidence>
<dbReference type="PIRSF" id="PIRSF009467">
    <property type="entry name" value="Ureas_acces_UreF"/>
    <property type="match status" value="1"/>
</dbReference>
<dbReference type="PANTHER" id="PTHR33620:SF1">
    <property type="entry name" value="UREASE ACCESSORY PROTEIN F"/>
    <property type="match status" value="1"/>
</dbReference>
<dbReference type="InterPro" id="IPR002639">
    <property type="entry name" value="UreF"/>
</dbReference>
<keyword evidence="1" id="KW-0996">Nickel insertion</keyword>
<evidence type="ECO:0000256" key="2">
    <source>
        <dbReference type="ARBA" id="ARBA00023186"/>
    </source>
</evidence>
<dbReference type="AlphaFoldDB" id="A0A1L8WNY8"/>
<comment type="caution">
    <text evidence="3">The sequence shown here is derived from an EMBL/GenBank/DDBJ whole genome shotgun (WGS) entry which is preliminary data.</text>
</comment>
<sequence length="201" mass="23022">METYLREGTVTDAAEFAKWLTAYLDTQFHFGEGLLIHLCYENLPQDLEKIWQYDQIITHSTQALETRKGTKMIAKQMITLIQSLYTIELLECYEKRIKDGLSQGHPAIIFAIFAKDRGLTASEAICFYGYSILSTMIQNAVRTIPLGQKDGQQILTNLFPKLLNLSERIKEKDSSYLGATMPGIELSQIRHETQVFRLFMS</sequence>
<evidence type="ECO:0008006" key="5">
    <source>
        <dbReference type="Google" id="ProtNLM"/>
    </source>
</evidence>
<accession>A0A1L8WNY8</accession>
<name>A0A1L8WNY8_9ENTE</name>
<organism evidence="3 4">
    <name type="scientific">Enterococcus ratti</name>
    <dbReference type="NCBI Taxonomy" id="150033"/>
    <lineage>
        <taxon>Bacteria</taxon>
        <taxon>Bacillati</taxon>
        <taxon>Bacillota</taxon>
        <taxon>Bacilli</taxon>
        <taxon>Lactobacillales</taxon>
        <taxon>Enterococcaceae</taxon>
        <taxon>Enterococcus</taxon>
    </lineage>
</organism>
<protein>
    <recommendedName>
        <fullName evidence="5">Urease accessory protein UreF</fullName>
    </recommendedName>
</protein>
<dbReference type="EMBL" id="JXLB01000008">
    <property type="protein sequence ID" value="OJG82706.1"/>
    <property type="molecule type" value="Genomic_DNA"/>
</dbReference>